<name>A0A0B1SEX8_OESDE</name>
<feature type="compositionally biased region" description="Polar residues" evidence="1">
    <location>
        <begin position="90"/>
        <end position="106"/>
    </location>
</feature>
<dbReference type="Proteomes" id="UP000053660">
    <property type="component" value="Unassembled WGS sequence"/>
</dbReference>
<dbReference type="OrthoDB" id="8916892at2759"/>
<feature type="non-terminal residue" evidence="2">
    <location>
        <position position="158"/>
    </location>
</feature>
<evidence type="ECO:0000313" key="2">
    <source>
        <dbReference type="EMBL" id="KHJ81750.1"/>
    </source>
</evidence>
<feature type="region of interest" description="Disordered" evidence="1">
    <location>
        <begin position="90"/>
        <end position="128"/>
    </location>
</feature>
<gene>
    <name evidence="2" type="ORF">OESDEN_18562</name>
</gene>
<accession>A0A0B1SEX8</accession>
<feature type="compositionally biased region" description="Basic and acidic residues" evidence="1">
    <location>
        <begin position="107"/>
        <end position="117"/>
    </location>
</feature>
<sequence length="158" mass="17071">MAAENPALVQAHIQAQLHQAMAAQLAAAQTNGGVGLPPAHMHEQIRASLLRLQQQQLVAAAAAQGKLGKLEKGFETAFLPQVRPPTQMIPSSVQRQMNKASTSQQDEAGHRGARSEQDASPTHLNDVDPLEAAARNNADMLKKMHMQHQYAAMMNAMQ</sequence>
<dbReference type="EMBL" id="KN585976">
    <property type="protein sequence ID" value="KHJ81750.1"/>
    <property type="molecule type" value="Genomic_DNA"/>
</dbReference>
<dbReference type="AlphaFoldDB" id="A0A0B1SEX8"/>
<organism evidence="2 3">
    <name type="scientific">Oesophagostomum dentatum</name>
    <name type="common">Nodular worm</name>
    <dbReference type="NCBI Taxonomy" id="61180"/>
    <lineage>
        <taxon>Eukaryota</taxon>
        <taxon>Metazoa</taxon>
        <taxon>Ecdysozoa</taxon>
        <taxon>Nematoda</taxon>
        <taxon>Chromadorea</taxon>
        <taxon>Rhabditida</taxon>
        <taxon>Rhabditina</taxon>
        <taxon>Rhabditomorpha</taxon>
        <taxon>Strongyloidea</taxon>
        <taxon>Strongylidae</taxon>
        <taxon>Oesophagostomum</taxon>
    </lineage>
</organism>
<reference evidence="2 3" key="1">
    <citation type="submission" date="2014-03" db="EMBL/GenBank/DDBJ databases">
        <title>Draft genome of the hookworm Oesophagostomum dentatum.</title>
        <authorList>
            <person name="Mitreva M."/>
        </authorList>
    </citation>
    <scope>NUCLEOTIDE SEQUENCE [LARGE SCALE GENOMIC DNA]</scope>
    <source>
        <strain evidence="2 3">OD-Hann</strain>
    </source>
</reference>
<keyword evidence="3" id="KW-1185">Reference proteome</keyword>
<protein>
    <submittedName>
        <fullName evidence="2">Uncharacterized protein</fullName>
    </submittedName>
</protein>
<proteinExistence type="predicted"/>
<evidence type="ECO:0000313" key="3">
    <source>
        <dbReference type="Proteomes" id="UP000053660"/>
    </source>
</evidence>
<evidence type="ECO:0000256" key="1">
    <source>
        <dbReference type="SAM" id="MobiDB-lite"/>
    </source>
</evidence>